<feature type="transmembrane region" description="Helical" evidence="9">
    <location>
        <begin position="241"/>
        <end position="263"/>
    </location>
</feature>
<dbReference type="SUPFAM" id="SSF81338">
    <property type="entry name" value="Aquaporin-like"/>
    <property type="match status" value="1"/>
</dbReference>
<evidence type="ECO:0008006" key="12">
    <source>
        <dbReference type="Google" id="ProtNLM"/>
    </source>
</evidence>
<comment type="caution">
    <text evidence="10">The sequence shown here is derived from an EMBL/GenBank/DDBJ whole genome shotgun (WGS) entry which is preliminary data.</text>
</comment>
<keyword evidence="3 7" id="KW-0813">Transport</keyword>
<dbReference type="PROSITE" id="PS00221">
    <property type="entry name" value="MIP"/>
    <property type="match status" value="1"/>
</dbReference>
<feature type="transmembrane region" description="Helical" evidence="9">
    <location>
        <begin position="217"/>
        <end position="234"/>
    </location>
</feature>
<dbReference type="InterPro" id="IPR000425">
    <property type="entry name" value="MIP"/>
</dbReference>
<evidence type="ECO:0000256" key="3">
    <source>
        <dbReference type="ARBA" id="ARBA00022448"/>
    </source>
</evidence>
<organism evidence="10 11">
    <name type="scientific">Steinernema hermaphroditum</name>
    <dbReference type="NCBI Taxonomy" id="289476"/>
    <lineage>
        <taxon>Eukaryota</taxon>
        <taxon>Metazoa</taxon>
        <taxon>Ecdysozoa</taxon>
        <taxon>Nematoda</taxon>
        <taxon>Chromadorea</taxon>
        <taxon>Rhabditida</taxon>
        <taxon>Tylenchina</taxon>
        <taxon>Panagrolaimomorpha</taxon>
        <taxon>Strongyloidoidea</taxon>
        <taxon>Steinernematidae</taxon>
        <taxon>Steinernema</taxon>
    </lineage>
</organism>
<evidence type="ECO:0000256" key="4">
    <source>
        <dbReference type="ARBA" id="ARBA00022692"/>
    </source>
</evidence>
<name>A0AA39GZA9_9BILA</name>
<comment type="subcellular location">
    <subcellularLocation>
        <location evidence="1">Membrane</location>
        <topology evidence="1">Multi-pass membrane protein</topology>
    </subcellularLocation>
</comment>
<sequence length="323" mass="35489">MSIWTPKEIRNVVMATAYTHVANRNFAHVARLRFGSDRLHPEAPSSSRDSGQIGARDRNPASLDDFDRSVTALNPKTSSIIEFISIPFSEFIATFLFTFLSNLLGVANEVPLLSISLFEGLLLYMLSIIFGPRSGAHVNPALTLSCFMMGQCRLILGISMIFMQCFGAFFGALLTRAVLSSPSFTDVLHVARILKRERKGSLTDDLLFMASNNAEDFFLESVLSVMYILAYIVPMSTSSNGYATASSTAIAKALTAFIGYRTLGQSTNIARMLANNVMISIFALDDSNWAVFYLYLLAGVLASFAAVVIAKLITFTEQPRNYD</sequence>
<dbReference type="AlphaFoldDB" id="A0AA39GZA9"/>
<accession>A0AA39GZA9</accession>
<dbReference type="Pfam" id="PF00230">
    <property type="entry name" value="MIP"/>
    <property type="match status" value="1"/>
</dbReference>
<dbReference type="InterPro" id="IPR023271">
    <property type="entry name" value="Aquaporin-like"/>
</dbReference>
<evidence type="ECO:0000256" key="2">
    <source>
        <dbReference type="ARBA" id="ARBA00006175"/>
    </source>
</evidence>
<protein>
    <recommendedName>
        <fullName evidence="12">Aquaporin</fullName>
    </recommendedName>
</protein>
<evidence type="ECO:0000313" key="10">
    <source>
        <dbReference type="EMBL" id="KAK0395876.1"/>
    </source>
</evidence>
<evidence type="ECO:0000256" key="1">
    <source>
        <dbReference type="ARBA" id="ARBA00004141"/>
    </source>
</evidence>
<dbReference type="Gene3D" id="1.20.1080.10">
    <property type="entry name" value="Glycerol uptake facilitator protein"/>
    <property type="match status" value="1"/>
</dbReference>
<keyword evidence="6 9" id="KW-0472">Membrane</keyword>
<evidence type="ECO:0000256" key="8">
    <source>
        <dbReference type="SAM" id="MobiDB-lite"/>
    </source>
</evidence>
<dbReference type="Proteomes" id="UP001175271">
    <property type="component" value="Unassembled WGS sequence"/>
</dbReference>
<keyword evidence="4 7" id="KW-0812">Transmembrane</keyword>
<proteinExistence type="inferred from homology"/>
<dbReference type="GO" id="GO:0005886">
    <property type="term" value="C:plasma membrane"/>
    <property type="evidence" value="ECO:0007669"/>
    <property type="project" value="TreeGrafter"/>
</dbReference>
<feature type="transmembrane region" description="Helical" evidence="9">
    <location>
        <begin position="110"/>
        <end position="131"/>
    </location>
</feature>
<feature type="region of interest" description="Disordered" evidence="8">
    <location>
        <begin position="38"/>
        <end position="62"/>
    </location>
</feature>
<evidence type="ECO:0000313" key="11">
    <source>
        <dbReference type="Proteomes" id="UP001175271"/>
    </source>
</evidence>
<dbReference type="PRINTS" id="PR00783">
    <property type="entry name" value="MINTRINSICP"/>
</dbReference>
<dbReference type="EMBL" id="JAUCMV010000005">
    <property type="protein sequence ID" value="KAK0395876.1"/>
    <property type="molecule type" value="Genomic_DNA"/>
</dbReference>
<evidence type="ECO:0000256" key="9">
    <source>
        <dbReference type="SAM" id="Phobius"/>
    </source>
</evidence>
<evidence type="ECO:0000256" key="6">
    <source>
        <dbReference type="ARBA" id="ARBA00023136"/>
    </source>
</evidence>
<feature type="transmembrane region" description="Helical" evidence="9">
    <location>
        <begin position="152"/>
        <end position="174"/>
    </location>
</feature>
<dbReference type="PANTHER" id="PTHR19139">
    <property type="entry name" value="AQUAPORIN TRANSPORTER"/>
    <property type="match status" value="1"/>
</dbReference>
<comment type="similarity">
    <text evidence="2 7">Belongs to the MIP/aquaporin (TC 1.A.8) family.</text>
</comment>
<evidence type="ECO:0000256" key="7">
    <source>
        <dbReference type="RuleBase" id="RU000477"/>
    </source>
</evidence>
<evidence type="ECO:0000256" key="5">
    <source>
        <dbReference type="ARBA" id="ARBA00022989"/>
    </source>
</evidence>
<dbReference type="GO" id="GO:0015250">
    <property type="term" value="F:water channel activity"/>
    <property type="evidence" value="ECO:0007669"/>
    <property type="project" value="TreeGrafter"/>
</dbReference>
<keyword evidence="5 9" id="KW-1133">Transmembrane helix</keyword>
<dbReference type="InterPro" id="IPR022357">
    <property type="entry name" value="MIP_CS"/>
</dbReference>
<reference evidence="10" key="1">
    <citation type="submission" date="2023-06" db="EMBL/GenBank/DDBJ databases">
        <title>Genomic analysis of the entomopathogenic nematode Steinernema hermaphroditum.</title>
        <authorList>
            <person name="Schwarz E.M."/>
            <person name="Heppert J.K."/>
            <person name="Baniya A."/>
            <person name="Schwartz H.T."/>
            <person name="Tan C.-H."/>
            <person name="Antoshechkin I."/>
            <person name="Sternberg P.W."/>
            <person name="Goodrich-Blair H."/>
            <person name="Dillman A.R."/>
        </authorList>
    </citation>
    <scope>NUCLEOTIDE SEQUENCE</scope>
    <source>
        <strain evidence="10">PS9179</strain>
        <tissue evidence="10">Whole animal</tissue>
    </source>
</reference>
<keyword evidence="11" id="KW-1185">Reference proteome</keyword>
<feature type="transmembrane region" description="Helical" evidence="9">
    <location>
        <begin position="292"/>
        <end position="313"/>
    </location>
</feature>
<dbReference type="InterPro" id="IPR034294">
    <property type="entry name" value="Aquaporin_transptr"/>
</dbReference>
<feature type="transmembrane region" description="Helical" evidence="9">
    <location>
        <begin position="83"/>
        <end position="104"/>
    </location>
</feature>
<dbReference type="PANTHER" id="PTHR19139:SF284">
    <property type="entry name" value="AQUAPORIN"/>
    <property type="match status" value="1"/>
</dbReference>
<gene>
    <name evidence="10" type="ORF">QR680_001471</name>
</gene>